<evidence type="ECO:0000313" key="3">
    <source>
        <dbReference type="Proteomes" id="UP000712281"/>
    </source>
</evidence>
<feature type="transmembrane region" description="Helical" evidence="1">
    <location>
        <begin position="26"/>
        <end position="47"/>
    </location>
</feature>
<feature type="transmembrane region" description="Helical" evidence="1">
    <location>
        <begin position="246"/>
        <end position="265"/>
    </location>
</feature>
<keyword evidence="1" id="KW-0812">Transmembrane</keyword>
<gene>
    <name evidence="2" type="ORF">F2Q68_00034205</name>
</gene>
<protein>
    <recommendedName>
        <fullName evidence="4">Sugar phosphate transporter domain-containing protein</fullName>
    </recommendedName>
</protein>
<dbReference type="AlphaFoldDB" id="A0A8S9H5J6"/>
<dbReference type="Proteomes" id="UP000712281">
    <property type="component" value="Unassembled WGS sequence"/>
</dbReference>
<evidence type="ECO:0000256" key="1">
    <source>
        <dbReference type="SAM" id="Phobius"/>
    </source>
</evidence>
<accession>A0A8S9H5J6</accession>
<sequence length="287" mass="32307">MESPEKKTLSILTEEPKRARFSSSGMSFKGLFAAVSYMASAVLLVIFNKAALSSFSFPSANVITLLQIISFCTDKSKSEHDSLLTLVSPRRLVQTIPLAFTYLLYMLVTMESVRNINVPMYTTLRRTTILFTMIMEYFLSGQTHSASVISRNPLHPLVKSFKFLFVNFSPEIHIHLFGVDRYLVDVIDRYLVDVVDRHSQRNRFQLGFAFALVLLQIADLSSLLSSSKLMSEMDFERPSSGVHQDLVNVLGMVLAVVDLCSSVVVDRCSHVAVDRLRCVVVNRCCPF</sequence>
<comment type="caution">
    <text evidence="2">The sequence shown here is derived from an EMBL/GenBank/DDBJ whole genome shotgun (WGS) entry which is preliminary data.</text>
</comment>
<organism evidence="2 3">
    <name type="scientific">Brassica cretica</name>
    <name type="common">Mustard</name>
    <dbReference type="NCBI Taxonomy" id="69181"/>
    <lineage>
        <taxon>Eukaryota</taxon>
        <taxon>Viridiplantae</taxon>
        <taxon>Streptophyta</taxon>
        <taxon>Embryophyta</taxon>
        <taxon>Tracheophyta</taxon>
        <taxon>Spermatophyta</taxon>
        <taxon>Magnoliopsida</taxon>
        <taxon>eudicotyledons</taxon>
        <taxon>Gunneridae</taxon>
        <taxon>Pentapetalae</taxon>
        <taxon>rosids</taxon>
        <taxon>malvids</taxon>
        <taxon>Brassicales</taxon>
        <taxon>Brassicaceae</taxon>
        <taxon>Brassiceae</taxon>
        <taxon>Brassica</taxon>
    </lineage>
</organism>
<feature type="transmembrane region" description="Helical" evidence="1">
    <location>
        <begin position="206"/>
        <end position="226"/>
    </location>
</feature>
<reference evidence="2" key="1">
    <citation type="submission" date="2019-12" db="EMBL/GenBank/DDBJ databases">
        <title>Genome sequencing and annotation of Brassica cretica.</title>
        <authorList>
            <person name="Studholme D.J."/>
            <person name="Sarris P.F."/>
        </authorList>
    </citation>
    <scope>NUCLEOTIDE SEQUENCE</scope>
    <source>
        <strain evidence="2">PFS-001/15</strain>
        <tissue evidence="2">Leaf</tissue>
    </source>
</reference>
<feature type="transmembrane region" description="Helical" evidence="1">
    <location>
        <begin position="92"/>
        <end position="110"/>
    </location>
</feature>
<keyword evidence="1" id="KW-0472">Membrane</keyword>
<evidence type="ECO:0008006" key="4">
    <source>
        <dbReference type="Google" id="ProtNLM"/>
    </source>
</evidence>
<proteinExistence type="predicted"/>
<evidence type="ECO:0000313" key="2">
    <source>
        <dbReference type="EMBL" id="KAF2551268.1"/>
    </source>
</evidence>
<dbReference type="EMBL" id="QGKW02001988">
    <property type="protein sequence ID" value="KAF2551268.1"/>
    <property type="molecule type" value="Genomic_DNA"/>
</dbReference>
<keyword evidence="1" id="KW-1133">Transmembrane helix</keyword>
<name>A0A8S9H5J6_BRACR</name>